<comment type="similarity">
    <text evidence="2">Belongs to the G-protein coupled receptor 1 family.</text>
</comment>
<dbReference type="InterPro" id="IPR017452">
    <property type="entry name" value="GPCR_Rhodpsn_7TM"/>
</dbReference>
<dbReference type="CDD" id="cd00637">
    <property type="entry name" value="7tm_classA_rhodopsin-like"/>
    <property type="match status" value="1"/>
</dbReference>
<evidence type="ECO:0000256" key="3">
    <source>
        <dbReference type="ARBA" id="ARBA00022475"/>
    </source>
</evidence>
<feature type="domain" description="G-protein coupled receptors family 1 profile" evidence="12">
    <location>
        <begin position="53"/>
        <end position="343"/>
    </location>
</feature>
<dbReference type="InterPro" id="IPR000276">
    <property type="entry name" value="GPCR_Rhodpsn"/>
</dbReference>
<evidence type="ECO:0000256" key="2">
    <source>
        <dbReference type="ARBA" id="ARBA00010663"/>
    </source>
</evidence>
<evidence type="ECO:0000256" key="8">
    <source>
        <dbReference type="ARBA" id="ARBA00023170"/>
    </source>
</evidence>
<accession>A0A1V9X8G6</accession>
<evidence type="ECO:0000256" key="4">
    <source>
        <dbReference type="ARBA" id="ARBA00022692"/>
    </source>
</evidence>
<dbReference type="PANTHER" id="PTHR24249:SF418">
    <property type="entry name" value="G-PROTEIN COUPLED RECEPTORS FAMILY 1 PROFILE DOMAIN-CONTAINING PROTEIN"/>
    <property type="match status" value="1"/>
</dbReference>
<feature type="region of interest" description="Disordered" evidence="10">
    <location>
        <begin position="1"/>
        <end position="26"/>
    </location>
</feature>
<dbReference type="Proteomes" id="UP000192247">
    <property type="component" value="Unassembled WGS sequence"/>
</dbReference>
<evidence type="ECO:0000256" key="7">
    <source>
        <dbReference type="ARBA" id="ARBA00023136"/>
    </source>
</evidence>
<evidence type="ECO:0000256" key="1">
    <source>
        <dbReference type="ARBA" id="ARBA00004651"/>
    </source>
</evidence>
<keyword evidence="14" id="KW-1185">Reference proteome</keyword>
<evidence type="ECO:0000259" key="12">
    <source>
        <dbReference type="PROSITE" id="PS50262"/>
    </source>
</evidence>
<keyword evidence="9" id="KW-0807">Transducer</keyword>
<name>A0A1V9X8G6_9ACAR</name>
<keyword evidence="4 11" id="KW-0812">Transmembrane</keyword>
<feature type="transmembrane region" description="Helical" evidence="11">
    <location>
        <begin position="279"/>
        <end position="303"/>
    </location>
</feature>
<dbReference type="InParanoid" id="A0A1V9X8G6"/>
<comment type="subcellular location">
    <subcellularLocation>
        <location evidence="1">Cell membrane</location>
        <topology evidence="1">Multi-pass membrane protein</topology>
    </subcellularLocation>
</comment>
<evidence type="ECO:0000256" key="11">
    <source>
        <dbReference type="SAM" id="Phobius"/>
    </source>
</evidence>
<feature type="compositionally biased region" description="Basic and acidic residues" evidence="10">
    <location>
        <begin position="399"/>
        <end position="408"/>
    </location>
</feature>
<evidence type="ECO:0000256" key="10">
    <source>
        <dbReference type="SAM" id="MobiDB-lite"/>
    </source>
</evidence>
<evidence type="ECO:0000256" key="9">
    <source>
        <dbReference type="ARBA" id="ARBA00023224"/>
    </source>
</evidence>
<dbReference type="Gene3D" id="1.20.1070.10">
    <property type="entry name" value="Rhodopsin 7-helix transmembrane proteins"/>
    <property type="match status" value="1"/>
</dbReference>
<keyword evidence="3" id="KW-1003">Cell membrane</keyword>
<keyword evidence="7 11" id="KW-0472">Membrane</keyword>
<dbReference type="GO" id="GO:0005886">
    <property type="term" value="C:plasma membrane"/>
    <property type="evidence" value="ECO:0007669"/>
    <property type="project" value="UniProtKB-SubCell"/>
</dbReference>
<feature type="transmembrane region" description="Helical" evidence="11">
    <location>
        <begin position="198"/>
        <end position="224"/>
    </location>
</feature>
<dbReference type="AlphaFoldDB" id="A0A1V9X8G6"/>
<feature type="transmembrane region" description="Helical" evidence="11">
    <location>
        <begin position="76"/>
        <end position="96"/>
    </location>
</feature>
<dbReference type="PANTHER" id="PTHR24249">
    <property type="entry name" value="HISTAMINE RECEPTOR-RELATED G-PROTEIN COUPLED RECEPTOR"/>
    <property type="match status" value="1"/>
</dbReference>
<feature type="transmembrane region" description="Helical" evidence="11">
    <location>
        <begin position="38"/>
        <end position="64"/>
    </location>
</feature>
<dbReference type="InterPro" id="IPR050569">
    <property type="entry name" value="TAAR"/>
</dbReference>
<reference evidence="13 14" key="1">
    <citation type="journal article" date="2017" name="Gigascience">
        <title>Draft genome of the honey bee ectoparasitic mite, Tropilaelaps mercedesae, is shaped by the parasitic life history.</title>
        <authorList>
            <person name="Dong X."/>
            <person name="Armstrong S.D."/>
            <person name="Xia D."/>
            <person name="Makepeace B.L."/>
            <person name="Darby A.C."/>
            <person name="Kadowaki T."/>
        </authorList>
    </citation>
    <scope>NUCLEOTIDE SEQUENCE [LARGE SCALE GENOMIC DNA]</scope>
    <source>
        <strain evidence="13">Wuxi-XJTLU</strain>
    </source>
</reference>
<dbReference type="EMBL" id="MNPL01020151">
    <property type="protein sequence ID" value="OQR69681.1"/>
    <property type="molecule type" value="Genomic_DNA"/>
</dbReference>
<keyword evidence="5 11" id="KW-1133">Transmembrane helix</keyword>
<evidence type="ECO:0000313" key="14">
    <source>
        <dbReference type="Proteomes" id="UP000192247"/>
    </source>
</evidence>
<protein>
    <submittedName>
        <fullName evidence="13">Adrenocorticotropic hormone receptor-like</fullName>
    </submittedName>
</protein>
<dbReference type="SUPFAM" id="SSF81321">
    <property type="entry name" value="Family A G protein-coupled receptor-like"/>
    <property type="match status" value="1"/>
</dbReference>
<feature type="transmembrane region" description="Helical" evidence="11">
    <location>
        <begin position="116"/>
        <end position="134"/>
    </location>
</feature>
<evidence type="ECO:0000256" key="5">
    <source>
        <dbReference type="ARBA" id="ARBA00022989"/>
    </source>
</evidence>
<keyword evidence="8 13" id="KW-0675">Receptor</keyword>
<feature type="region of interest" description="Disordered" evidence="10">
    <location>
        <begin position="391"/>
        <end position="413"/>
    </location>
</feature>
<comment type="caution">
    <text evidence="13">The sequence shown here is derived from an EMBL/GenBank/DDBJ whole genome shotgun (WGS) entry which is preliminary data.</text>
</comment>
<evidence type="ECO:0000313" key="13">
    <source>
        <dbReference type="EMBL" id="OQR69681.1"/>
    </source>
</evidence>
<dbReference type="OrthoDB" id="9894375at2759"/>
<dbReference type="GO" id="GO:0004930">
    <property type="term" value="F:G protein-coupled receptor activity"/>
    <property type="evidence" value="ECO:0007669"/>
    <property type="project" value="UniProtKB-KW"/>
</dbReference>
<evidence type="ECO:0000256" key="6">
    <source>
        <dbReference type="ARBA" id="ARBA00023040"/>
    </source>
</evidence>
<dbReference type="PROSITE" id="PS50262">
    <property type="entry name" value="G_PROTEIN_RECEP_F1_2"/>
    <property type="match status" value="1"/>
</dbReference>
<feature type="transmembrane region" description="Helical" evidence="11">
    <location>
        <begin position="155"/>
        <end position="178"/>
    </location>
</feature>
<keyword evidence="6" id="KW-0297">G-protein coupled receptor</keyword>
<dbReference type="PRINTS" id="PR00237">
    <property type="entry name" value="GPCRRHODOPSN"/>
</dbReference>
<organism evidence="13 14">
    <name type="scientific">Tropilaelaps mercedesae</name>
    <dbReference type="NCBI Taxonomy" id="418985"/>
    <lineage>
        <taxon>Eukaryota</taxon>
        <taxon>Metazoa</taxon>
        <taxon>Ecdysozoa</taxon>
        <taxon>Arthropoda</taxon>
        <taxon>Chelicerata</taxon>
        <taxon>Arachnida</taxon>
        <taxon>Acari</taxon>
        <taxon>Parasitiformes</taxon>
        <taxon>Mesostigmata</taxon>
        <taxon>Gamasina</taxon>
        <taxon>Dermanyssoidea</taxon>
        <taxon>Laelapidae</taxon>
        <taxon>Tropilaelaps</taxon>
    </lineage>
</organism>
<gene>
    <name evidence="13" type="ORF">BIW11_01805</name>
</gene>
<sequence length="575" mass="63586">MSSANVTVEELPGVSDNGRTMSTNKSTEDPLKQAVYEYAVPLLVLACVISTVSNLLVLVSLRWLRRSINPTLSLSLSLTFADAYASFMCGLGFVVNSYLPVVNHSLHQCFNLVLEALRLSGLVAAALNLLALSFNHYIGILRPLHYASTVTRRSAYIGIVLLWAVPLMLFFTYFSIVSGQGFQSSDCADLRFLRQSRFSVLLGMLFTIPLMVMMFIYMHIFFIIRQHKIGMLGQGAASTTNSNGQNVICKKTSSNASVTTSLTSSTCTQASRRLQNVKAVYTTLLIIGTYLVGWMPAVFYYVFTCTDSCPFPITQISLRLRISMGVIVNALIVLKSLVDPFIYAARMPEISEALYCMFHCRLRTNFRPTCAPSYNRHGHYQFNRPAPSLPKPSLATPLRGERRPRECTDMNNLNHNGSVLRHQTATKHHQLYHVDLIGVATAAPGHCNVVNNAATSTVVAAVAIGNNDSSRRNDNKTRENALASIEVNPAYIKQCNQQEQLELQLDHKYSVDDAAAVSISSLECKQRIEENLLPASGQQSATAMLTSSLRRCSHRRVVSGTHLPYKDQKIRGAAL</sequence>
<dbReference type="STRING" id="418985.A0A1V9X8G6"/>
<dbReference type="Pfam" id="PF00001">
    <property type="entry name" value="7tm_1"/>
    <property type="match status" value="1"/>
</dbReference>
<proteinExistence type="inferred from homology"/>